<dbReference type="Proteomes" id="UP000324222">
    <property type="component" value="Unassembled WGS sequence"/>
</dbReference>
<dbReference type="AlphaFoldDB" id="A0A5B7CN35"/>
<gene>
    <name evidence="1" type="ORF">E2C01_003554</name>
</gene>
<sequence>MVVWSAQFIKGHVKRSLHQAQEDLRLPAIQGVEMECPTYEAPVFTWCTVVYLQSPYLYRCALASAVPQQHRRVVLQPRQLEPLPIPTPFLPHSPSDCCGPVALMLGPSEQLSSTLEGCQPSVCTLEGKQISGVLENHTNIFV</sequence>
<name>A0A5B7CN35_PORTR</name>
<accession>A0A5B7CN35</accession>
<reference evidence="1 2" key="1">
    <citation type="submission" date="2019-05" db="EMBL/GenBank/DDBJ databases">
        <title>Another draft genome of Portunus trituberculatus and its Hox gene families provides insights of decapod evolution.</title>
        <authorList>
            <person name="Jeong J.-H."/>
            <person name="Song I."/>
            <person name="Kim S."/>
            <person name="Choi T."/>
            <person name="Kim D."/>
            <person name="Ryu S."/>
            <person name="Kim W."/>
        </authorList>
    </citation>
    <scope>NUCLEOTIDE SEQUENCE [LARGE SCALE GENOMIC DNA]</scope>
    <source>
        <tissue evidence="1">Muscle</tissue>
    </source>
</reference>
<proteinExistence type="predicted"/>
<evidence type="ECO:0000313" key="2">
    <source>
        <dbReference type="Proteomes" id="UP000324222"/>
    </source>
</evidence>
<protein>
    <submittedName>
        <fullName evidence="1">Uncharacterized protein</fullName>
    </submittedName>
</protein>
<comment type="caution">
    <text evidence="1">The sequence shown here is derived from an EMBL/GenBank/DDBJ whole genome shotgun (WGS) entry which is preliminary data.</text>
</comment>
<organism evidence="1 2">
    <name type="scientific">Portunus trituberculatus</name>
    <name type="common">Swimming crab</name>
    <name type="synonym">Neptunus trituberculatus</name>
    <dbReference type="NCBI Taxonomy" id="210409"/>
    <lineage>
        <taxon>Eukaryota</taxon>
        <taxon>Metazoa</taxon>
        <taxon>Ecdysozoa</taxon>
        <taxon>Arthropoda</taxon>
        <taxon>Crustacea</taxon>
        <taxon>Multicrustacea</taxon>
        <taxon>Malacostraca</taxon>
        <taxon>Eumalacostraca</taxon>
        <taxon>Eucarida</taxon>
        <taxon>Decapoda</taxon>
        <taxon>Pleocyemata</taxon>
        <taxon>Brachyura</taxon>
        <taxon>Eubrachyura</taxon>
        <taxon>Portunoidea</taxon>
        <taxon>Portunidae</taxon>
        <taxon>Portuninae</taxon>
        <taxon>Portunus</taxon>
    </lineage>
</organism>
<dbReference type="EMBL" id="VSRR010000136">
    <property type="protein sequence ID" value="MPC10910.1"/>
    <property type="molecule type" value="Genomic_DNA"/>
</dbReference>
<evidence type="ECO:0000313" key="1">
    <source>
        <dbReference type="EMBL" id="MPC10910.1"/>
    </source>
</evidence>
<keyword evidence="2" id="KW-1185">Reference proteome</keyword>